<proteinExistence type="predicted"/>
<reference evidence="1 2" key="1">
    <citation type="submission" date="2023-10" db="EMBL/GenBank/DDBJ databases">
        <title>Novel methanotroph of the genus Methylocapsa from a subarctic wetland.</title>
        <authorList>
            <person name="Belova S.E."/>
            <person name="Oshkin I.Y."/>
            <person name="Miroshnikov K."/>
            <person name="Dedysh S.N."/>
        </authorList>
    </citation>
    <scope>NUCLEOTIDE SEQUENCE [LARGE SCALE GENOMIC DNA]</scope>
    <source>
        <strain evidence="1 2">RX1</strain>
    </source>
</reference>
<evidence type="ECO:0000313" key="2">
    <source>
        <dbReference type="Proteomes" id="UP001626536"/>
    </source>
</evidence>
<gene>
    <name evidence="1" type="ORF">RZS28_06450</name>
</gene>
<protein>
    <submittedName>
        <fullName evidence="1">Uncharacterized protein</fullName>
    </submittedName>
</protein>
<evidence type="ECO:0000313" key="1">
    <source>
        <dbReference type="EMBL" id="WOJ90921.1"/>
    </source>
</evidence>
<name>A0ABZ0HVX1_9HYPH</name>
<accession>A0ABZ0HVX1</accession>
<dbReference type="Proteomes" id="UP001626536">
    <property type="component" value="Chromosome"/>
</dbReference>
<keyword evidence="2" id="KW-1185">Reference proteome</keyword>
<organism evidence="1 2">
    <name type="scientific">Methylocapsa polymorpha</name>
    <dbReference type="NCBI Taxonomy" id="3080828"/>
    <lineage>
        <taxon>Bacteria</taxon>
        <taxon>Pseudomonadati</taxon>
        <taxon>Pseudomonadota</taxon>
        <taxon>Alphaproteobacteria</taxon>
        <taxon>Hyphomicrobiales</taxon>
        <taxon>Beijerinckiaceae</taxon>
        <taxon>Methylocapsa</taxon>
    </lineage>
</organism>
<dbReference type="EMBL" id="CP136862">
    <property type="protein sequence ID" value="WOJ90921.1"/>
    <property type="molecule type" value="Genomic_DNA"/>
</dbReference>
<sequence>MIELDDLETRFGERRRMRRLRHSLEIMDEGFLLGADTLLATRALDGEEPRALALLAGAHGRALSPQILDIMRKAQDLWSRGEKFLAQLHLTFARVPPLTEEQAFAPFRGGRTS</sequence>
<dbReference type="RefSeq" id="WP_407340510.1">
    <property type="nucleotide sequence ID" value="NZ_CP136862.1"/>
</dbReference>